<dbReference type="Gene3D" id="3.50.7.10">
    <property type="entry name" value="GroEL"/>
    <property type="match status" value="1"/>
</dbReference>
<protein>
    <recommendedName>
        <fullName evidence="4">60 kDa chaperonin</fullName>
    </recommendedName>
</protein>
<dbReference type="SUPFAM" id="SSF52029">
    <property type="entry name" value="GroEL apical domain-like"/>
    <property type="match status" value="1"/>
</dbReference>
<dbReference type="EMBL" id="BARS01046761">
    <property type="protein sequence ID" value="GAG32661.1"/>
    <property type="molecule type" value="Genomic_DNA"/>
</dbReference>
<accession>X0Y6Z2</accession>
<dbReference type="PANTHER" id="PTHR45633">
    <property type="entry name" value="60 KDA HEAT SHOCK PROTEIN, MITOCHONDRIAL"/>
    <property type="match status" value="1"/>
</dbReference>
<dbReference type="InterPro" id="IPR001844">
    <property type="entry name" value="Cpn60/GroEL"/>
</dbReference>
<dbReference type="GO" id="GO:0042026">
    <property type="term" value="P:protein refolding"/>
    <property type="evidence" value="ECO:0007669"/>
    <property type="project" value="InterPro"/>
</dbReference>
<evidence type="ECO:0000313" key="3">
    <source>
        <dbReference type="EMBL" id="GAG32661.1"/>
    </source>
</evidence>
<dbReference type="Gene3D" id="1.10.560.10">
    <property type="entry name" value="GroEL-like equatorial domain"/>
    <property type="match status" value="1"/>
</dbReference>
<evidence type="ECO:0000256" key="2">
    <source>
        <dbReference type="ARBA" id="ARBA00023186"/>
    </source>
</evidence>
<proteinExistence type="inferred from homology"/>
<dbReference type="AlphaFoldDB" id="X0Y6Z2"/>
<name>X0Y6Z2_9ZZZZ</name>
<dbReference type="FunFam" id="3.50.7.10:FF:000001">
    <property type="entry name" value="60 kDa chaperonin"/>
    <property type="match status" value="1"/>
</dbReference>
<gene>
    <name evidence="3" type="ORF">S01H1_70328</name>
</gene>
<dbReference type="GO" id="GO:0005524">
    <property type="term" value="F:ATP binding"/>
    <property type="evidence" value="ECO:0007669"/>
    <property type="project" value="InterPro"/>
</dbReference>
<dbReference type="SUPFAM" id="SSF48592">
    <property type="entry name" value="GroEL equatorial domain-like"/>
    <property type="match status" value="1"/>
</dbReference>
<organism evidence="3">
    <name type="scientific">marine sediment metagenome</name>
    <dbReference type="NCBI Taxonomy" id="412755"/>
    <lineage>
        <taxon>unclassified sequences</taxon>
        <taxon>metagenomes</taxon>
        <taxon>ecological metagenomes</taxon>
    </lineage>
</organism>
<dbReference type="PRINTS" id="PR00298">
    <property type="entry name" value="CHAPERONIN60"/>
</dbReference>
<dbReference type="InterPro" id="IPR027413">
    <property type="entry name" value="GROEL-like_equatorial_sf"/>
</dbReference>
<sequence length="246" mass="26214">MATKTNDVAGDGTTSATVLAQAMLHEGMKNVAAGANPMAIKKGIEMATATILDAIKKMSTPVTTKAHVSQVASISAADEEIGDLIAEVMEKVGKDGVITVEEGKGIKFETEYVEGMQIDRGYISPYFVTSPERMEAEIEDPYILITDKKISAVADMLPALEKVLQVTKNVVVIAEDVDGEALATLVVNKLRGTINCLTVKAPGFGDRRKAMLEDMAILTGGAVITEEMGRKLDSITVDDLGRARKV</sequence>
<dbReference type="InterPro" id="IPR002423">
    <property type="entry name" value="Cpn60/GroEL/TCP-1"/>
</dbReference>
<reference evidence="3" key="1">
    <citation type="journal article" date="2014" name="Front. Microbiol.">
        <title>High frequency of phylogenetically diverse reductive dehalogenase-homologous genes in deep subseafloor sedimentary metagenomes.</title>
        <authorList>
            <person name="Kawai M."/>
            <person name="Futagami T."/>
            <person name="Toyoda A."/>
            <person name="Takaki Y."/>
            <person name="Nishi S."/>
            <person name="Hori S."/>
            <person name="Arai W."/>
            <person name="Tsubouchi T."/>
            <person name="Morono Y."/>
            <person name="Uchiyama I."/>
            <person name="Ito T."/>
            <person name="Fujiyama A."/>
            <person name="Inagaki F."/>
            <person name="Takami H."/>
        </authorList>
    </citation>
    <scope>NUCLEOTIDE SEQUENCE</scope>
    <source>
        <strain evidence="3">Expedition CK06-06</strain>
    </source>
</reference>
<dbReference type="GO" id="GO:0140662">
    <property type="term" value="F:ATP-dependent protein folding chaperone"/>
    <property type="evidence" value="ECO:0007669"/>
    <property type="project" value="InterPro"/>
</dbReference>
<evidence type="ECO:0008006" key="4">
    <source>
        <dbReference type="Google" id="ProtNLM"/>
    </source>
</evidence>
<evidence type="ECO:0000256" key="1">
    <source>
        <dbReference type="ARBA" id="ARBA00006607"/>
    </source>
</evidence>
<comment type="similarity">
    <text evidence="1">Belongs to the chaperonin (HSP60) family.</text>
</comment>
<dbReference type="InterPro" id="IPR027409">
    <property type="entry name" value="GroEL-like_apical_dom_sf"/>
</dbReference>
<feature type="non-terminal residue" evidence="3">
    <location>
        <position position="246"/>
    </location>
</feature>
<dbReference type="Pfam" id="PF00118">
    <property type="entry name" value="Cpn60_TCP1"/>
    <property type="match status" value="1"/>
</dbReference>
<keyword evidence="2" id="KW-0143">Chaperone</keyword>
<dbReference type="NCBIfam" id="NF009487">
    <property type="entry name" value="PRK12849.1"/>
    <property type="match status" value="1"/>
</dbReference>
<comment type="caution">
    <text evidence="3">The sequence shown here is derived from an EMBL/GenBank/DDBJ whole genome shotgun (WGS) entry which is preliminary data.</text>
</comment>